<feature type="domain" description="OmpR/PhoB-type" evidence="3">
    <location>
        <begin position="6"/>
        <end position="105"/>
    </location>
</feature>
<dbReference type="InterPro" id="IPR036388">
    <property type="entry name" value="WH-like_DNA-bd_sf"/>
</dbReference>
<feature type="DNA-binding region" description="OmpR/PhoB-type" evidence="2">
    <location>
        <begin position="6"/>
        <end position="105"/>
    </location>
</feature>
<sequence length="119" mass="13244">MRRSESPFLHFGGCRYNRIAAQVLGPSGQISLTGQEQVLFETLTARPNIVFTKAMCLLAMHNGLNDALEKIVDVYIHKLRRKLAAICPQMQFIETVWGQGYRFVPDGIPLLIAVEGGAQ</sequence>
<dbReference type="GO" id="GO:0000160">
    <property type="term" value="P:phosphorelay signal transduction system"/>
    <property type="evidence" value="ECO:0007669"/>
    <property type="project" value="InterPro"/>
</dbReference>
<dbReference type="PROSITE" id="PS51755">
    <property type="entry name" value="OMPR_PHOB"/>
    <property type="match status" value="1"/>
</dbReference>
<accession>A0A1C2DD76</accession>
<dbReference type="CDD" id="cd00383">
    <property type="entry name" value="trans_reg_C"/>
    <property type="match status" value="1"/>
</dbReference>
<proteinExistence type="predicted"/>
<keyword evidence="1 2" id="KW-0238">DNA-binding</keyword>
<dbReference type="GO" id="GO:0003677">
    <property type="term" value="F:DNA binding"/>
    <property type="evidence" value="ECO:0007669"/>
    <property type="project" value="UniProtKB-UniRule"/>
</dbReference>
<gene>
    <name evidence="4" type="ORF">QV13_23945</name>
</gene>
<dbReference type="Proteomes" id="UP000094412">
    <property type="component" value="Unassembled WGS sequence"/>
</dbReference>
<organism evidence="4 5">
    <name type="scientific">Mesorhizobium hungaricum</name>
    <dbReference type="NCBI Taxonomy" id="1566387"/>
    <lineage>
        <taxon>Bacteria</taxon>
        <taxon>Pseudomonadati</taxon>
        <taxon>Pseudomonadota</taxon>
        <taxon>Alphaproteobacteria</taxon>
        <taxon>Hyphomicrobiales</taxon>
        <taxon>Phyllobacteriaceae</taxon>
        <taxon>Mesorhizobium</taxon>
    </lineage>
</organism>
<evidence type="ECO:0000256" key="2">
    <source>
        <dbReference type="PROSITE-ProRule" id="PRU01091"/>
    </source>
</evidence>
<evidence type="ECO:0000313" key="5">
    <source>
        <dbReference type="Proteomes" id="UP000094412"/>
    </source>
</evidence>
<dbReference type="AlphaFoldDB" id="A0A1C2DD76"/>
<dbReference type="STRING" id="1566387.QV13_23945"/>
<comment type="caution">
    <text evidence="4">The sequence shown here is derived from an EMBL/GenBank/DDBJ whole genome shotgun (WGS) entry which is preliminary data.</text>
</comment>
<dbReference type="InterPro" id="IPR016032">
    <property type="entry name" value="Sig_transdc_resp-reg_C-effctor"/>
</dbReference>
<dbReference type="InterPro" id="IPR001867">
    <property type="entry name" value="OmpR/PhoB-type_DNA-bd"/>
</dbReference>
<protein>
    <recommendedName>
        <fullName evidence="3">OmpR/PhoB-type domain-containing protein</fullName>
    </recommendedName>
</protein>
<dbReference type="SUPFAM" id="SSF46894">
    <property type="entry name" value="C-terminal effector domain of the bipartite response regulators"/>
    <property type="match status" value="1"/>
</dbReference>
<dbReference type="SMART" id="SM00862">
    <property type="entry name" value="Trans_reg_C"/>
    <property type="match status" value="1"/>
</dbReference>
<name>A0A1C2DD76_9HYPH</name>
<dbReference type="GO" id="GO:0006355">
    <property type="term" value="P:regulation of DNA-templated transcription"/>
    <property type="evidence" value="ECO:0007669"/>
    <property type="project" value="InterPro"/>
</dbReference>
<reference evidence="4 5" key="1">
    <citation type="submission" date="2016-08" db="EMBL/GenBank/DDBJ databases">
        <title>Whole genome sequence of Mesorhizobium sp. strain UASWS1009 isolated from industrial sewage.</title>
        <authorList>
            <person name="Crovadore J."/>
            <person name="Calmin G."/>
            <person name="Chablais R."/>
            <person name="Cochard B."/>
            <person name="Lefort F."/>
        </authorList>
    </citation>
    <scope>NUCLEOTIDE SEQUENCE [LARGE SCALE GENOMIC DNA]</scope>
    <source>
        <strain evidence="4 5">UASWS1009</strain>
    </source>
</reference>
<dbReference type="Gene3D" id="1.10.10.10">
    <property type="entry name" value="Winged helix-like DNA-binding domain superfamily/Winged helix DNA-binding domain"/>
    <property type="match status" value="1"/>
</dbReference>
<evidence type="ECO:0000259" key="3">
    <source>
        <dbReference type="PROSITE" id="PS51755"/>
    </source>
</evidence>
<dbReference type="EMBL" id="MDEO01000036">
    <property type="protein sequence ID" value="OCX12653.1"/>
    <property type="molecule type" value="Genomic_DNA"/>
</dbReference>
<evidence type="ECO:0000256" key="1">
    <source>
        <dbReference type="ARBA" id="ARBA00023125"/>
    </source>
</evidence>
<keyword evidence="5" id="KW-1185">Reference proteome</keyword>
<dbReference type="Pfam" id="PF00486">
    <property type="entry name" value="Trans_reg_C"/>
    <property type="match status" value="1"/>
</dbReference>
<evidence type="ECO:0000313" key="4">
    <source>
        <dbReference type="EMBL" id="OCX12653.1"/>
    </source>
</evidence>